<sequence>MTEESRPRNKGHLPHKKTCLVCKHTITAFKESEHQKVCCLWEMKNSLNTKISDNTEDLVILKPRKAQPIIRPKPQYSRKRTARRNDRIDNPSSHAPRHCDDVPPPGTSGRTTTERIEEIKTADKLERKPTLTVTTQLLARVKVINEDTLEIKSIEIPLNGDLNPIHENHKELWVVINQGSTEKEVIIIDD</sequence>
<dbReference type="AlphaFoldDB" id="A0A6H5I8M3"/>
<protein>
    <submittedName>
        <fullName evidence="2">Uncharacterized protein</fullName>
    </submittedName>
</protein>
<keyword evidence="3" id="KW-1185">Reference proteome</keyword>
<organism evidence="2 3">
    <name type="scientific">Trichogramma brassicae</name>
    <dbReference type="NCBI Taxonomy" id="86971"/>
    <lineage>
        <taxon>Eukaryota</taxon>
        <taxon>Metazoa</taxon>
        <taxon>Ecdysozoa</taxon>
        <taxon>Arthropoda</taxon>
        <taxon>Hexapoda</taxon>
        <taxon>Insecta</taxon>
        <taxon>Pterygota</taxon>
        <taxon>Neoptera</taxon>
        <taxon>Endopterygota</taxon>
        <taxon>Hymenoptera</taxon>
        <taxon>Apocrita</taxon>
        <taxon>Proctotrupomorpha</taxon>
        <taxon>Chalcidoidea</taxon>
        <taxon>Trichogrammatidae</taxon>
        <taxon>Trichogramma</taxon>
    </lineage>
</organism>
<name>A0A6H5I8M3_9HYME</name>
<dbReference type="EMBL" id="CADCXV010000643">
    <property type="protein sequence ID" value="CAB0031389.1"/>
    <property type="molecule type" value="Genomic_DNA"/>
</dbReference>
<feature type="region of interest" description="Disordered" evidence="1">
    <location>
        <begin position="65"/>
        <end position="112"/>
    </location>
</feature>
<evidence type="ECO:0000313" key="2">
    <source>
        <dbReference type="EMBL" id="CAB0031389.1"/>
    </source>
</evidence>
<evidence type="ECO:0000313" key="3">
    <source>
        <dbReference type="Proteomes" id="UP000479190"/>
    </source>
</evidence>
<evidence type="ECO:0000256" key="1">
    <source>
        <dbReference type="SAM" id="MobiDB-lite"/>
    </source>
</evidence>
<reference evidence="2 3" key="1">
    <citation type="submission" date="2020-02" db="EMBL/GenBank/DDBJ databases">
        <authorList>
            <person name="Ferguson B K."/>
        </authorList>
    </citation>
    <scope>NUCLEOTIDE SEQUENCE [LARGE SCALE GENOMIC DNA]</scope>
</reference>
<gene>
    <name evidence="2" type="ORF">TBRA_LOCUS3358</name>
</gene>
<accession>A0A6H5I8M3</accession>
<proteinExistence type="predicted"/>
<dbReference type="Proteomes" id="UP000479190">
    <property type="component" value="Unassembled WGS sequence"/>
</dbReference>